<dbReference type="InterPro" id="IPR050832">
    <property type="entry name" value="Bact_Acetyltransf"/>
</dbReference>
<dbReference type="Pfam" id="PF00583">
    <property type="entry name" value="Acetyltransf_1"/>
    <property type="match status" value="1"/>
</dbReference>
<keyword evidence="5" id="KW-1185">Reference proteome</keyword>
<gene>
    <name evidence="4" type="ORF">F4553_007976</name>
</gene>
<dbReference type="PANTHER" id="PTHR43877:SF1">
    <property type="entry name" value="ACETYLTRANSFERASE"/>
    <property type="match status" value="1"/>
</dbReference>
<dbReference type="CDD" id="cd04301">
    <property type="entry name" value="NAT_SF"/>
    <property type="match status" value="1"/>
</dbReference>
<evidence type="ECO:0000259" key="3">
    <source>
        <dbReference type="PROSITE" id="PS51186"/>
    </source>
</evidence>
<proteinExistence type="predicted"/>
<keyword evidence="1 4" id="KW-0808">Transferase</keyword>
<keyword evidence="2" id="KW-0012">Acyltransferase</keyword>
<accession>A0A841C637</accession>
<dbReference type="InterPro" id="IPR000182">
    <property type="entry name" value="GNAT_dom"/>
</dbReference>
<dbReference type="Proteomes" id="UP000587527">
    <property type="component" value="Unassembled WGS sequence"/>
</dbReference>
<reference evidence="4 5" key="1">
    <citation type="submission" date="2020-08" db="EMBL/GenBank/DDBJ databases">
        <title>Sequencing the genomes of 1000 actinobacteria strains.</title>
        <authorList>
            <person name="Klenk H.-P."/>
        </authorList>
    </citation>
    <scope>NUCLEOTIDE SEQUENCE [LARGE SCALE GENOMIC DNA]</scope>
    <source>
        <strain evidence="4 5">DSM 45362</strain>
    </source>
</reference>
<name>A0A841C637_9ACTN</name>
<dbReference type="EMBL" id="JACHMN010000003">
    <property type="protein sequence ID" value="MBB5874542.1"/>
    <property type="molecule type" value="Genomic_DNA"/>
</dbReference>
<dbReference type="SUPFAM" id="SSF55729">
    <property type="entry name" value="Acyl-CoA N-acyltransferases (Nat)"/>
    <property type="match status" value="2"/>
</dbReference>
<organism evidence="4 5">
    <name type="scientific">Allocatelliglobosispora scoriae</name>
    <dbReference type="NCBI Taxonomy" id="643052"/>
    <lineage>
        <taxon>Bacteria</taxon>
        <taxon>Bacillati</taxon>
        <taxon>Actinomycetota</taxon>
        <taxon>Actinomycetes</taxon>
        <taxon>Micromonosporales</taxon>
        <taxon>Micromonosporaceae</taxon>
        <taxon>Allocatelliglobosispora</taxon>
    </lineage>
</organism>
<dbReference type="Gene3D" id="3.40.630.30">
    <property type="match status" value="1"/>
</dbReference>
<dbReference type="InterPro" id="IPR016181">
    <property type="entry name" value="Acyl_CoA_acyltransferase"/>
</dbReference>
<evidence type="ECO:0000256" key="1">
    <source>
        <dbReference type="ARBA" id="ARBA00022679"/>
    </source>
</evidence>
<evidence type="ECO:0000313" key="5">
    <source>
        <dbReference type="Proteomes" id="UP000587527"/>
    </source>
</evidence>
<dbReference type="AlphaFoldDB" id="A0A841C637"/>
<feature type="domain" description="N-acetyltransferase" evidence="3">
    <location>
        <begin position="4"/>
        <end position="154"/>
    </location>
</feature>
<dbReference type="PROSITE" id="PS51186">
    <property type="entry name" value="GNAT"/>
    <property type="match status" value="1"/>
</dbReference>
<dbReference type="PANTHER" id="PTHR43877">
    <property type="entry name" value="AMINOALKYLPHOSPHONATE N-ACETYLTRANSFERASE-RELATED-RELATED"/>
    <property type="match status" value="1"/>
</dbReference>
<dbReference type="RefSeq" id="WP_184846749.1">
    <property type="nucleotide sequence ID" value="NZ_JACHMN010000003.1"/>
</dbReference>
<sequence length="304" mass="32909">MTDVQLRDMTIDDVPAVARIRAAAYPWMVASVDNQRNWFRTVRPQARAMRLVAEVGGEVVGFGTGGFNLSTAEQAAAEVNVAVLPDARRQGTGTALYASIEAHLREIGARRVRAYVPDEPANLSWAAGHGYAEGARDRYSELRTGSLPPMPPIPAGVELRSIAEVGPEAVYALDMAASIDEPGDMTYDGLPYELWLHRYWQSPDMQHEASTVVVVDGVPACGTFLEGDPATGRCTSTGTCTLRDYRGRGLAKLAKSAALRKAHEAGLHTAITCNDYTNGPMVAVNDWLGYRVTAAEWSMLKQLS</sequence>
<protein>
    <submittedName>
        <fullName evidence="4">GNAT superfamily N-acetyltransferase</fullName>
    </submittedName>
</protein>
<evidence type="ECO:0000256" key="2">
    <source>
        <dbReference type="ARBA" id="ARBA00023315"/>
    </source>
</evidence>
<evidence type="ECO:0000313" key="4">
    <source>
        <dbReference type="EMBL" id="MBB5874542.1"/>
    </source>
</evidence>
<comment type="caution">
    <text evidence="4">The sequence shown here is derived from an EMBL/GenBank/DDBJ whole genome shotgun (WGS) entry which is preliminary data.</text>
</comment>
<dbReference type="GO" id="GO:0016747">
    <property type="term" value="F:acyltransferase activity, transferring groups other than amino-acyl groups"/>
    <property type="evidence" value="ECO:0007669"/>
    <property type="project" value="InterPro"/>
</dbReference>